<dbReference type="InterPro" id="IPR037488">
    <property type="entry name" value="At2g33490-like"/>
</dbReference>
<proteinExistence type="predicted"/>
<evidence type="ECO:0000313" key="2">
    <source>
        <dbReference type="EMBL" id="KVI02416.1"/>
    </source>
</evidence>
<feature type="compositionally biased region" description="Polar residues" evidence="1">
    <location>
        <begin position="428"/>
        <end position="438"/>
    </location>
</feature>
<dbReference type="InterPro" id="IPR027267">
    <property type="entry name" value="AH/BAR_dom_sf"/>
</dbReference>
<dbReference type="STRING" id="59895.A0A124SF79"/>
<sequence length="629" mass="69898">MKSSLEKFGRRLSLHKSDGKEKKDHQPSAHLDELAQASKDMQDMRNCYDGLLSAAAATANSIYEFSESLKEMGNCLLGKTAADTDRESELMFDICLEFFEKKEHLGLVQRSLEAIQDSLWVLKSPINFGEYAIGPSENCRYLFVTITNPSESLLSELRKVEEMKLQCDEKREAFEYMMTQHREKGQLRTGKVESSIAQKLKEAQDEYDEVTRLCVFRVKSLKEGQCRSLLTQAARHHAAQQLSFFRNGLKTLEAVEPCIRNVAEKHHIDYQLTGLCNSESREGEPMSGYESTDDGELSFDYRQKKQGIDDDGTSQNPMELDRIDLQGSNLEDAEVNKNNHQGEQLFGRQTRVSSYSAPLFPEKIDASERPKETQPSRKFYSYVLPPPAVDARNPISRPSTSVSYSSPFQSLQQPLPVDHGRRIGDDNMLTSASTSKAQSMIKDGNSINPSIQLPAPSAGRFSLSQRDTHIRSDGEVGKRQSYSGPLPPSKQFSFKIASNSGPITSTELPQPPFRVPVSQPSLSPNVSRSASPPPISSPKISELHELPRPPSGLPFSKPVVFSGGMTGHSAPLFSKNQEISPPYKRAMLTSTCAPLPPPPLVVPRSFSIPSSNQREMALHVNIPSSNSET</sequence>
<dbReference type="EMBL" id="LEKV01002653">
    <property type="protein sequence ID" value="KVI02416.1"/>
    <property type="molecule type" value="Genomic_DNA"/>
</dbReference>
<dbReference type="CDD" id="cd07307">
    <property type="entry name" value="BAR"/>
    <property type="match status" value="1"/>
</dbReference>
<evidence type="ECO:0000313" key="3">
    <source>
        <dbReference type="Proteomes" id="UP000243975"/>
    </source>
</evidence>
<evidence type="ECO:0008006" key="4">
    <source>
        <dbReference type="Google" id="ProtNLM"/>
    </source>
</evidence>
<dbReference type="AlphaFoldDB" id="A0A124SF79"/>
<feature type="region of interest" description="Disordered" evidence="1">
    <location>
        <begin position="390"/>
        <end position="547"/>
    </location>
</feature>
<feature type="region of interest" description="Disordered" evidence="1">
    <location>
        <begin position="1"/>
        <end position="29"/>
    </location>
</feature>
<protein>
    <recommendedName>
        <fullName evidence="4">BAR domain-containing protein</fullName>
    </recommendedName>
</protein>
<dbReference type="SUPFAM" id="SSF103657">
    <property type="entry name" value="BAR/IMD domain-like"/>
    <property type="match status" value="1"/>
</dbReference>
<keyword evidence="3" id="KW-1185">Reference proteome</keyword>
<gene>
    <name evidence="2" type="ORF">Ccrd_019287</name>
</gene>
<dbReference type="Gene3D" id="1.20.1270.60">
    <property type="entry name" value="Arfaptin homology (AH) domain/BAR domain"/>
    <property type="match status" value="1"/>
</dbReference>
<feature type="compositionally biased region" description="Polar residues" evidence="1">
    <location>
        <begin position="490"/>
        <end position="508"/>
    </location>
</feature>
<organism evidence="2 3">
    <name type="scientific">Cynara cardunculus var. scolymus</name>
    <name type="common">Globe artichoke</name>
    <name type="synonym">Cynara scolymus</name>
    <dbReference type="NCBI Taxonomy" id="59895"/>
    <lineage>
        <taxon>Eukaryota</taxon>
        <taxon>Viridiplantae</taxon>
        <taxon>Streptophyta</taxon>
        <taxon>Embryophyta</taxon>
        <taxon>Tracheophyta</taxon>
        <taxon>Spermatophyta</taxon>
        <taxon>Magnoliopsida</taxon>
        <taxon>eudicotyledons</taxon>
        <taxon>Gunneridae</taxon>
        <taxon>Pentapetalae</taxon>
        <taxon>asterids</taxon>
        <taxon>campanulids</taxon>
        <taxon>Asterales</taxon>
        <taxon>Asteraceae</taxon>
        <taxon>Carduoideae</taxon>
        <taxon>Cardueae</taxon>
        <taxon>Carduinae</taxon>
        <taxon>Cynara</taxon>
    </lineage>
</organism>
<name>A0A124SF79_CYNCS</name>
<dbReference type="PANTHER" id="PTHR34119">
    <property type="entry name" value="HYDROXYPROLINE-RICH GLYCOPROTEIN-LIKE"/>
    <property type="match status" value="1"/>
</dbReference>
<accession>A0A124SF79</accession>
<dbReference type="Proteomes" id="UP000243975">
    <property type="component" value="Unassembled WGS sequence"/>
</dbReference>
<comment type="caution">
    <text evidence="2">The sequence shown here is derived from an EMBL/GenBank/DDBJ whole genome shotgun (WGS) entry which is preliminary data.</text>
</comment>
<evidence type="ECO:0000256" key="1">
    <source>
        <dbReference type="SAM" id="MobiDB-lite"/>
    </source>
</evidence>
<feature type="compositionally biased region" description="Basic and acidic residues" evidence="1">
    <location>
        <begin position="466"/>
        <end position="478"/>
    </location>
</feature>
<dbReference type="OMA" id="MSGHEIV"/>
<reference evidence="2 3" key="1">
    <citation type="journal article" date="2016" name="Sci. Rep.">
        <title>The genome sequence of the outbreeding globe artichoke constructed de novo incorporating a phase-aware low-pass sequencing strategy of F1 progeny.</title>
        <authorList>
            <person name="Scaglione D."/>
            <person name="Reyes-Chin-Wo S."/>
            <person name="Acquadro A."/>
            <person name="Froenicke L."/>
            <person name="Portis E."/>
            <person name="Beitel C."/>
            <person name="Tirone M."/>
            <person name="Mauro R."/>
            <person name="Lo Monaco A."/>
            <person name="Mauromicale G."/>
            <person name="Faccioli P."/>
            <person name="Cattivelli L."/>
            <person name="Rieseberg L."/>
            <person name="Michelmore R."/>
            <person name="Lanteri S."/>
        </authorList>
    </citation>
    <scope>NUCLEOTIDE SEQUENCE [LARGE SCALE GENOMIC DNA]</scope>
    <source>
        <strain evidence="2">2C</strain>
    </source>
</reference>
<feature type="compositionally biased region" description="Low complexity" evidence="1">
    <location>
        <begin position="394"/>
        <end position="410"/>
    </location>
</feature>
<dbReference type="Gramene" id="KVI02416">
    <property type="protein sequence ID" value="KVI02416"/>
    <property type="gene ID" value="Ccrd_019287"/>
</dbReference>
<dbReference type="PANTHER" id="PTHR34119:SF17">
    <property type="entry name" value="BAR DOMAIN-CONTAINING PROTEIN"/>
    <property type="match status" value="1"/>
</dbReference>